<feature type="region of interest" description="Disordered" evidence="9">
    <location>
        <begin position="1"/>
        <end position="21"/>
    </location>
</feature>
<dbReference type="EMBL" id="JADBEC010000001">
    <property type="protein sequence ID" value="MBE1502934.1"/>
    <property type="molecule type" value="Genomic_DNA"/>
</dbReference>
<organism evidence="11 12">
    <name type="scientific">Rhizobium viscosum</name>
    <name type="common">Arthrobacter viscosus</name>
    <dbReference type="NCBI Taxonomy" id="1673"/>
    <lineage>
        <taxon>Bacteria</taxon>
        <taxon>Pseudomonadati</taxon>
        <taxon>Pseudomonadota</taxon>
        <taxon>Alphaproteobacteria</taxon>
        <taxon>Hyphomicrobiales</taxon>
        <taxon>Rhizobiaceae</taxon>
        <taxon>Rhizobium/Agrobacterium group</taxon>
        <taxon>Rhizobium</taxon>
    </lineage>
</organism>
<dbReference type="InterPro" id="IPR035906">
    <property type="entry name" value="MetI-like_sf"/>
</dbReference>
<evidence type="ECO:0000256" key="6">
    <source>
        <dbReference type="ARBA" id="ARBA00022989"/>
    </source>
</evidence>
<evidence type="ECO:0000256" key="4">
    <source>
        <dbReference type="ARBA" id="ARBA00022475"/>
    </source>
</evidence>
<evidence type="ECO:0000256" key="9">
    <source>
        <dbReference type="SAM" id="MobiDB-lite"/>
    </source>
</evidence>
<dbReference type="Gene3D" id="1.10.3720.10">
    <property type="entry name" value="MetI-like"/>
    <property type="match status" value="1"/>
</dbReference>
<evidence type="ECO:0000256" key="7">
    <source>
        <dbReference type="ARBA" id="ARBA00023136"/>
    </source>
</evidence>
<evidence type="ECO:0000256" key="2">
    <source>
        <dbReference type="ARBA" id="ARBA00010072"/>
    </source>
</evidence>
<feature type="transmembrane region" description="Helical" evidence="8">
    <location>
        <begin position="38"/>
        <end position="60"/>
    </location>
</feature>
<evidence type="ECO:0000259" key="10">
    <source>
        <dbReference type="PROSITE" id="PS50928"/>
    </source>
</evidence>
<keyword evidence="6 8" id="KW-1133">Transmembrane helix</keyword>
<protein>
    <submittedName>
        <fullName evidence="11">General L-amino acid transport system permease protein</fullName>
    </submittedName>
</protein>
<dbReference type="CDD" id="cd06261">
    <property type="entry name" value="TM_PBP2"/>
    <property type="match status" value="1"/>
</dbReference>
<dbReference type="NCBIfam" id="TIGR01726">
    <property type="entry name" value="HEQRo_perm_3TM"/>
    <property type="match status" value="1"/>
</dbReference>
<reference evidence="11 12" key="1">
    <citation type="submission" date="2020-10" db="EMBL/GenBank/DDBJ databases">
        <title>Sequencing the genomes of 1000 actinobacteria strains.</title>
        <authorList>
            <person name="Klenk H.-P."/>
        </authorList>
    </citation>
    <scope>NUCLEOTIDE SEQUENCE [LARGE SCALE GENOMIC DNA]</scope>
    <source>
        <strain evidence="11 12">DSM 7307</strain>
    </source>
</reference>
<dbReference type="RefSeq" id="WP_192727227.1">
    <property type="nucleotide sequence ID" value="NZ_BAAAVL010000003.1"/>
</dbReference>
<dbReference type="PANTHER" id="PTHR30614:SF41">
    <property type="entry name" value="INNER MEMBRANE AMINO-ACID ABC TRANSPORTER PERMEASE PROTEIN YHDY"/>
    <property type="match status" value="1"/>
</dbReference>
<keyword evidence="12" id="KW-1185">Reference proteome</keyword>
<keyword evidence="5 8" id="KW-0812">Transmembrane</keyword>
<dbReference type="InterPro" id="IPR010065">
    <property type="entry name" value="AA_ABC_transptr_permease_3TM"/>
</dbReference>
<keyword evidence="3 8" id="KW-0813">Transport</keyword>
<feature type="transmembrane region" description="Helical" evidence="8">
    <location>
        <begin position="140"/>
        <end position="159"/>
    </location>
</feature>
<feature type="domain" description="ABC transmembrane type-1" evidence="10">
    <location>
        <begin position="172"/>
        <end position="361"/>
    </location>
</feature>
<evidence type="ECO:0000256" key="8">
    <source>
        <dbReference type="RuleBase" id="RU363032"/>
    </source>
</evidence>
<proteinExistence type="inferred from homology"/>
<name>A0ABR9IID0_RHIVS</name>
<feature type="transmembrane region" description="Helical" evidence="8">
    <location>
        <begin position="291"/>
        <end position="310"/>
    </location>
</feature>
<comment type="subcellular location">
    <subcellularLocation>
        <location evidence="1">Cell inner membrane</location>
        <topology evidence="1">Multi-pass membrane protein</topology>
    </subcellularLocation>
    <subcellularLocation>
        <location evidence="8">Cell membrane</location>
        <topology evidence="8">Multi-pass membrane protein</topology>
    </subcellularLocation>
</comment>
<evidence type="ECO:0000256" key="5">
    <source>
        <dbReference type="ARBA" id="ARBA00022692"/>
    </source>
</evidence>
<dbReference type="Pfam" id="PF00528">
    <property type="entry name" value="BPD_transp_1"/>
    <property type="match status" value="1"/>
</dbReference>
<feature type="transmembrane region" description="Helical" evidence="8">
    <location>
        <begin position="207"/>
        <end position="235"/>
    </location>
</feature>
<dbReference type="InterPro" id="IPR000515">
    <property type="entry name" value="MetI-like"/>
</dbReference>
<keyword evidence="7 8" id="KW-0472">Membrane</keyword>
<dbReference type="InterPro" id="IPR043429">
    <property type="entry name" value="ArtM/GltK/GlnP/TcyL/YhdX-like"/>
</dbReference>
<accession>A0ABR9IID0</accession>
<evidence type="ECO:0000256" key="3">
    <source>
        <dbReference type="ARBA" id="ARBA00022448"/>
    </source>
</evidence>
<keyword evidence="4" id="KW-1003">Cell membrane</keyword>
<dbReference type="Proteomes" id="UP000620262">
    <property type="component" value="Unassembled WGS sequence"/>
</dbReference>
<feature type="compositionally biased region" description="Polar residues" evidence="9">
    <location>
        <begin position="1"/>
        <end position="11"/>
    </location>
</feature>
<feature type="transmembrane region" description="Helical" evidence="8">
    <location>
        <begin position="316"/>
        <end position="335"/>
    </location>
</feature>
<gene>
    <name evidence="11" type="ORF">H4W29_000115</name>
</gene>
<dbReference type="PANTHER" id="PTHR30614">
    <property type="entry name" value="MEMBRANE COMPONENT OF AMINO ACID ABC TRANSPORTER"/>
    <property type="match status" value="1"/>
</dbReference>
<feature type="transmembrane region" description="Helical" evidence="8">
    <location>
        <begin position="115"/>
        <end position="133"/>
    </location>
</feature>
<feature type="transmembrane region" description="Helical" evidence="8">
    <location>
        <begin position="171"/>
        <end position="195"/>
    </location>
</feature>
<dbReference type="SUPFAM" id="SSF161098">
    <property type="entry name" value="MetI-like"/>
    <property type="match status" value="1"/>
</dbReference>
<evidence type="ECO:0000313" key="11">
    <source>
        <dbReference type="EMBL" id="MBE1502934.1"/>
    </source>
</evidence>
<sequence>MSNSFVRTTMLAQEPPPSGEKGVGPWIRRNLLATPKDIVLTLLAVTFLAWALPHAINWLFVQAVWTGPDRTFCATTVQGGIQPDGWSGACWAFVNAKFDQIIYGGYPLDERWRPTLVGILFVLLLVPMLIPSVPRKGLNALLLFIVLPVVSFILLYGGFGLEIVETPRWGGLMVTLVLSFVGIAASFPLGILLALGRRSHMPVIRMVSVIFIEVVRGVPLITVLFMASVVLPLFLPAGWTVDKLLRAIVGVSIFASAYMAEVIRGGLQAIPKGQFEGADSLGLGYWQKMRLIILPQAIKLVIPGIVNTFIGMFKDTSLVSIISMYDLLGIVRFLFIDPNWATAVTPLTGLIFAGFVFWLFCFGMSRYSAFMERHLDTGHKR</sequence>
<evidence type="ECO:0000256" key="1">
    <source>
        <dbReference type="ARBA" id="ARBA00004429"/>
    </source>
</evidence>
<comment type="caution">
    <text evidence="11">The sequence shown here is derived from an EMBL/GenBank/DDBJ whole genome shotgun (WGS) entry which is preliminary data.</text>
</comment>
<dbReference type="PROSITE" id="PS50928">
    <property type="entry name" value="ABC_TM1"/>
    <property type="match status" value="1"/>
</dbReference>
<feature type="transmembrane region" description="Helical" evidence="8">
    <location>
        <begin position="347"/>
        <end position="365"/>
    </location>
</feature>
<comment type="similarity">
    <text evidence="2">Belongs to the binding-protein-dependent transport system permease family. HisMQ subfamily.</text>
</comment>
<evidence type="ECO:0000313" key="12">
    <source>
        <dbReference type="Proteomes" id="UP000620262"/>
    </source>
</evidence>